<organism evidence="1">
    <name type="scientific">Brassica napus</name>
    <name type="common">Rape</name>
    <dbReference type="NCBI Taxonomy" id="3708"/>
    <lineage>
        <taxon>Eukaryota</taxon>
        <taxon>Viridiplantae</taxon>
        <taxon>Streptophyta</taxon>
        <taxon>Embryophyta</taxon>
        <taxon>Tracheophyta</taxon>
        <taxon>Spermatophyta</taxon>
        <taxon>Magnoliopsida</taxon>
        <taxon>eudicotyledons</taxon>
        <taxon>Gunneridae</taxon>
        <taxon>Pentapetalae</taxon>
        <taxon>rosids</taxon>
        <taxon>malvids</taxon>
        <taxon>Brassicales</taxon>
        <taxon>Brassicaceae</taxon>
        <taxon>Brassiceae</taxon>
        <taxon>Brassica</taxon>
    </lineage>
</organism>
<proteinExistence type="predicted"/>
<gene>
    <name evidence="1" type="ORF">DARMORV10_C03P52360.1</name>
</gene>
<dbReference type="EMBL" id="HG994367">
    <property type="protein sequence ID" value="CAF1705383.1"/>
    <property type="molecule type" value="Genomic_DNA"/>
</dbReference>
<reference evidence="1" key="1">
    <citation type="submission" date="2021-01" db="EMBL/GenBank/DDBJ databases">
        <authorList>
            <consortium name="Genoscope - CEA"/>
            <person name="William W."/>
        </authorList>
    </citation>
    <scope>NUCLEOTIDE SEQUENCE</scope>
</reference>
<dbReference type="AlphaFoldDB" id="A0A816IA68"/>
<name>A0A816IA68_BRANA</name>
<sequence>METSDSRDLYNFVRASSAKQSCHRTQTLFGASRRSQEEAADLARKATHPKGRKMLTKYVELLLAVFRHLRFLFGGLRLDANLANQLRLTGFRFWKQLGKGVNSLYLTHKTLF</sequence>
<protein>
    <submittedName>
        <fullName evidence="1">(rape) hypothetical protein</fullName>
    </submittedName>
</protein>
<accession>A0A816IA68</accession>
<dbReference type="Proteomes" id="UP001295469">
    <property type="component" value="Chromosome C03"/>
</dbReference>
<evidence type="ECO:0000313" key="1">
    <source>
        <dbReference type="EMBL" id="CAF1705383.1"/>
    </source>
</evidence>